<dbReference type="SMART" id="SM00028">
    <property type="entry name" value="TPR"/>
    <property type="match status" value="3"/>
</dbReference>
<dbReference type="AlphaFoldDB" id="A0A2A5CBI2"/>
<sequence>MRSLVSMKVKTLQFNILRKILLCPLILLLTSCTSIEQPATVADLDSRPNFPNIFSEKPQMVSLNDIHQLSPEQEQEFLTYFNNPAIQLIEQHQRLANYLFDNNFLYEYETYTASEALALNRGNCMSLAVVTTALANLANIQIDYQLISSSPVFQLRGSVANKGVHIRSLIYKPQEDDYSTPTGLKIDYFPSDDGDFVGNISDDQYIALYYRNIAAQRLTEENYSDAYWYTVESMKYDPLSPDAFNMMAITYKRIGDLAKAEEIYLYGIEKADNKLTLLKNYYILLTSQNRLLEARAINRRLLAMDDPSPIHWFNVARISFDANDFNGAIRYYNRAIEIAPYLHEAHLGIALSYYHLGRLRRAERAFSRAIINVNDTSTKDLYQAKLNALRSFL</sequence>
<dbReference type="Proteomes" id="UP000228987">
    <property type="component" value="Unassembled WGS sequence"/>
</dbReference>
<feature type="chain" id="PRO_5011975076" evidence="4">
    <location>
        <begin position="37"/>
        <end position="393"/>
    </location>
</feature>
<keyword evidence="2 3" id="KW-0802">TPR repeat</keyword>
<dbReference type="Pfam" id="PF14559">
    <property type="entry name" value="TPR_19"/>
    <property type="match status" value="1"/>
</dbReference>
<dbReference type="InterPro" id="IPR051685">
    <property type="entry name" value="Ycf3/AcsC/BcsC/TPR_MFPF"/>
</dbReference>
<dbReference type="EMBL" id="NVWI01000006">
    <property type="protein sequence ID" value="PCJ41187.1"/>
    <property type="molecule type" value="Genomic_DNA"/>
</dbReference>
<organism evidence="5 6">
    <name type="scientific">SAR86 cluster bacterium</name>
    <dbReference type="NCBI Taxonomy" id="2030880"/>
    <lineage>
        <taxon>Bacteria</taxon>
        <taxon>Pseudomonadati</taxon>
        <taxon>Pseudomonadota</taxon>
        <taxon>Gammaproteobacteria</taxon>
        <taxon>SAR86 cluster</taxon>
    </lineage>
</organism>
<dbReference type="PROSITE" id="PS50005">
    <property type="entry name" value="TPR"/>
    <property type="match status" value="1"/>
</dbReference>
<evidence type="ECO:0000256" key="1">
    <source>
        <dbReference type="ARBA" id="ARBA00022737"/>
    </source>
</evidence>
<comment type="caution">
    <text evidence="5">The sequence shown here is derived from an EMBL/GenBank/DDBJ whole genome shotgun (WGS) entry which is preliminary data.</text>
</comment>
<evidence type="ECO:0000313" key="6">
    <source>
        <dbReference type="Proteomes" id="UP000228987"/>
    </source>
</evidence>
<name>A0A2A5CBI2_9GAMM</name>
<dbReference type="PROSITE" id="PS51257">
    <property type="entry name" value="PROKAR_LIPOPROTEIN"/>
    <property type="match status" value="1"/>
</dbReference>
<dbReference type="SUPFAM" id="SSF48452">
    <property type="entry name" value="TPR-like"/>
    <property type="match status" value="1"/>
</dbReference>
<keyword evidence="1" id="KW-0677">Repeat</keyword>
<dbReference type="InterPro" id="IPR011990">
    <property type="entry name" value="TPR-like_helical_dom_sf"/>
</dbReference>
<evidence type="ECO:0000313" key="5">
    <source>
        <dbReference type="EMBL" id="PCJ41187.1"/>
    </source>
</evidence>
<evidence type="ECO:0000256" key="2">
    <source>
        <dbReference type="ARBA" id="ARBA00022803"/>
    </source>
</evidence>
<keyword evidence="4" id="KW-0732">Signal</keyword>
<accession>A0A2A5CBI2</accession>
<dbReference type="PANTHER" id="PTHR44943:SF8">
    <property type="entry name" value="TPR REPEAT-CONTAINING PROTEIN MJ0263"/>
    <property type="match status" value="1"/>
</dbReference>
<dbReference type="PANTHER" id="PTHR44943">
    <property type="entry name" value="CELLULOSE SYNTHASE OPERON PROTEIN C"/>
    <property type="match status" value="1"/>
</dbReference>
<dbReference type="Gene3D" id="1.25.40.10">
    <property type="entry name" value="Tetratricopeptide repeat domain"/>
    <property type="match status" value="2"/>
</dbReference>
<feature type="repeat" description="TPR" evidence="3">
    <location>
        <begin position="309"/>
        <end position="342"/>
    </location>
</feature>
<evidence type="ECO:0000256" key="3">
    <source>
        <dbReference type="PROSITE-ProRule" id="PRU00339"/>
    </source>
</evidence>
<reference evidence="6" key="1">
    <citation type="submission" date="2017-08" db="EMBL/GenBank/DDBJ databases">
        <title>A dynamic microbial community with high functional redundancy inhabits the cold, oxic subseafloor aquifer.</title>
        <authorList>
            <person name="Tully B.J."/>
            <person name="Wheat C.G."/>
            <person name="Glazer B.T."/>
            <person name="Huber J.A."/>
        </authorList>
    </citation>
    <scope>NUCLEOTIDE SEQUENCE [LARGE SCALE GENOMIC DNA]</scope>
</reference>
<dbReference type="InterPro" id="IPR019734">
    <property type="entry name" value="TPR_rpt"/>
</dbReference>
<feature type="signal peptide" evidence="4">
    <location>
        <begin position="1"/>
        <end position="36"/>
    </location>
</feature>
<protein>
    <submittedName>
        <fullName evidence="5">Uncharacterized protein</fullName>
    </submittedName>
</protein>
<gene>
    <name evidence="5" type="ORF">COA71_09090</name>
</gene>
<evidence type="ECO:0000256" key="4">
    <source>
        <dbReference type="SAM" id="SignalP"/>
    </source>
</evidence>
<proteinExistence type="predicted"/>